<dbReference type="InterPro" id="IPR052985">
    <property type="entry name" value="CoA-trans_III_biosynth/detox"/>
</dbReference>
<dbReference type="AlphaFoldDB" id="A0A6C1C1B5"/>
<dbReference type="EMBL" id="RCIY01000046">
    <property type="protein sequence ID" value="TGG84649.1"/>
    <property type="molecule type" value="Genomic_DNA"/>
</dbReference>
<protein>
    <submittedName>
        <fullName evidence="1">CoA transferase</fullName>
    </submittedName>
</protein>
<dbReference type="GeneID" id="75183073"/>
<dbReference type="PANTHER" id="PTHR48229">
    <property type="entry name" value="CAIB/BAIF FAMILY ENZYME (AFU_ORTHOLOGUE AFUA_1G05360)-RELATED"/>
    <property type="match status" value="1"/>
</dbReference>
<dbReference type="RefSeq" id="WP_031176491.1">
    <property type="nucleotide sequence ID" value="NZ_BBQG01000030.1"/>
</dbReference>
<dbReference type="Proteomes" id="UP000298111">
    <property type="component" value="Unassembled WGS sequence"/>
</dbReference>
<dbReference type="Gene3D" id="3.40.50.10540">
    <property type="entry name" value="Crotonobetainyl-coa:carnitine coa-transferase, domain 1"/>
    <property type="match status" value="2"/>
</dbReference>
<gene>
    <name evidence="1" type="ORF">D8771_12425</name>
</gene>
<dbReference type="InterPro" id="IPR044855">
    <property type="entry name" value="CoA-Trfase_III_dom3_sf"/>
</dbReference>
<dbReference type="Pfam" id="PF02515">
    <property type="entry name" value="CoA_transf_3"/>
    <property type="match status" value="1"/>
</dbReference>
<reference evidence="1 2" key="1">
    <citation type="submission" date="2018-10" db="EMBL/GenBank/DDBJ databases">
        <title>Isolation of pseudouridimycin from Streptomyces albus DSM 40763.</title>
        <authorList>
            <person name="Rosenqvist P."/>
            <person name="Metsae-Ketelae M."/>
            <person name="Virta P."/>
        </authorList>
    </citation>
    <scope>NUCLEOTIDE SEQUENCE [LARGE SCALE GENOMIC DNA]</scope>
    <source>
        <strain evidence="1 2">DSM 40763</strain>
    </source>
</reference>
<dbReference type="GO" id="GO:0016740">
    <property type="term" value="F:transferase activity"/>
    <property type="evidence" value="ECO:0007669"/>
    <property type="project" value="UniProtKB-KW"/>
</dbReference>
<comment type="caution">
    <text evidence="1">The sequence shown here is derived from an EMBL/GenBank/DDBJ whole genome shotgun (WGS) entry which is preliminary data.</text>
</comment>
<evidence type="ECO:0000313" key="1">
    <source>
        <dbReference type="EMBL" id="TGG84649.1"/>
    </source>
</evidence>
<dbReference type="InterPro" id="IPR003673">
    <property type="entry name" value="CoA-Trfase_fam_III"/>
</dbReference>
<dbReference type="Gene3D" id="3.30.1540.10">
    <property type="entry name" value="formyl-coa transferase, domain 3"/>
    <property type="match status" value="1"/>
</dbReference>
<proteinExistence type="predicted"/>
<dbReference type="SUPFAM" id="SSF89796">
    <property type="entry name" value="CoA-transferase family III (CaiB/BaiF)"/>
    <property type="match status" value="2"/>
</dbReference>
<keyword evidence="1" id="KW-0808">Transferase</keyword>
<accession>A0A6C1C1B5</accession>
<dbReference type="InterPro" id="IPR023606">
    <property type="entry name" value="CoA-Trfase_III_dom_1_sf"/>
</dbReference>
<name>A0A6C1C1B5_9ACTN</name>
<evidence type="ECO:0000313" key="2">
    <source>
        <dbReference type="Proteomes" id="UP000298111"/>
    </source>
</evidence>
<dbReference type="PANTHER" id="PTHR48229:SF1">
    <property type="entry name" value="ALPHA METHYLACYL-COA RACEMASE-RELATED"/>
    <property type="match status" value="1"/>
</dbReference>
<sequence length="480" mass="51210">MDTTSPTPRAFDELMALRGGAAPAPGEVTLTGSDPLFASPFRIGRTLADALAARAVAANDLWELRTGRRQRIEVDIRAAAATALGGEDMTLVRDAAGEYRPAPLSPDVEHMVSLTQPWRTADDRWFVPHFNLPHLERRVLDVLGCEPTPASVEAAVRAWKADDLEDAIAAAGACGGVVRTAREWLAHPQGVHLAARPVVEITKIGDSAPEPLPAGPAPLAGVRVLDLTRILAGPTAALSMAEHGADVLMVTAPHLPQVPPFVRDTSHGKRSTYLDFTKPGQAARLRELAAGADVFVEGYRPRRMEAHGFGPADLAAIRPGTVYVTVNCFGSGGPFGDRAGWDQVAQAVTGICDIQGRATKAGKPQLTPVYLCDFLTGFLGGYGAMLALARRAREGGSYHVTVSLCQSAMLLQRQGLLDDFADAPGRLAPEEFARYAVTDDATVYGDLKSLGPVLRMSETPPRWSRTTPALGSSHPHWLPR</sequence>
<organism evidence="1 2">
    <name type="scientific">Streptomyces albus</name>
    <dbReference type="NCBI Taxonomy" id="1888"/>
    <lineage>
        <taxon>Bacteria</taxon>
        <taxon>Bacillati</taxon>
        <taxon>Actinomycetota</taxon>
        <taxon>Actinomycetes</taxon>
        <taxon>Kitasatosporales</taxon>
        <taxon>Streptomycetaceae</taxon>
        <taxon>Streptomyces</taxon>
    </lineage>
</organism>